<comment type="caution">
    <text evidence="1">The sequence shown here is derived from an EMBL/GenBank/DDBJ whole genome shotgun (WGS) entry which is preliminary data.</text>
</comment>
<gene>
    <name evidence="1" type="ORF">FA95DRAFT_1511283</name>
</gene>
<name>A0ACB8S869_9AGAM</name>
<organism evidence="1 2">
    <name type="scientific">Auriscalpium vulgare</name>
    <dbReference type="NCBI Taxonomy" id="40419"/>
    <lineage>
        <taxon>Eukaryota</taxon>
        <taxon>Fungi</taxon>
        <taxon>Dikarya</taxon>
        <taxon>Basidiomycota</taxon>
        <taxon>Agaricomycotina</taxon>
        <taxon>Agaricomycetes</taxon>
        <taxon>Russulales</taxon>
        <taxon>Auriscalpiaceae</taxon>
        <taxon>Auriscalpium</taxon>
    </lineage>
</organism>
<dbReference type="Proteomes" id="UP000814033">
    <property type="component" value="Unassembled WGS sequence"/>
</dbReference>
<accession>A0ACB8S869</accession>
<keyword evidence="2" id="KW-1185">Reference proteome</keyword>
<reference evidence="1" key="1">
    <citation type="submission" date="2021-02" db="EMBL/GenBank/DDBJ databases">
        <authorList>
            <consortium name="DOE Joint Genome Institute"/>
            <person name="Ahrendt S."/>
            <person name="Looney B.P."/>
            <person name="Miyauchi S."/>
            <person name="Morin E."/>
            <person name="Drula E."/>
            <person name="Courty P.E."/>
            <person name="Chicoki N."/>
            <person name="Fauchery L."/>
            <person name="Kohler A."/>
            <person name="Kuo A."/>
            <person name="Labutti K."/>
            <person name="Pangilinan J."/>
            <person name="Lipzen A."/>
            <person name="Riley R."/>
            <person name="Andreopoulos W."/>
            <person name="He G."/>
            <person name="Johnson J."/>
            <person name="Barry K.W."/>
            <person name="Grigoriev I.V."/>
            <person name="Nagy L."/>
            <person name="Hibbett D."/>
            <person name="Henrissat B."/>
            <person name="Matheny P.B."/>
            <person name="Labbe J."/>
            <person name="Martin F."/>
        </authorList>
    </citation>
    <scope>NUCLEOTIDE SEQUENCE</scope>
    <source>
        <strain evidence="1">FP105234-sp</strain>
    </source>
</reference>
<proteinExistence type="predicted"/>
<dbReference type="EMBL" id="MU275848">
    <property type="protein sequence ID" value="KAI0052060.1"/>
    <property type="molecule type" value="Genomic_DNA"/>
</dbReference>
<protein>
    <submittedName>
        <fullName evidence="1">Uncharacterized protein</fullName>
    </submittedName>
</protein>
<reference evidence="1" key="2">
    <citation type="journal article" date="2022" name="New Phytol.">
        <title>Evolutionary transition to the ectomycorrhizal habit in the genomes of a hyperdiverse lineage of mushroom-forming fungi.</title>
        <authorList>
            <person name="Looney B."/>
            <person name="Miyauchi S."/>
            <person name="Morin E."/>
            <person name="Drula E."/>
            <person name="Courty P.E."/>
            <person name="Kohler A."/>
            <person name="Kuo A."/>
            <person name="LaButti K."/>
            <person name="Pangilinan J."/>
            <person name="Lipzen A."/>
            <person name="Riley R."/>
            <person name="Andreopoulos W."/>
            <person name="He G."/>
            <person name="Johnson J."/>
            <person name="Nolan M."/>
            <person name="Tritt A."/>
            <person name="Barry K.W."/>
            <person name="Grigoriev I.V."/>
            <person name="Nagy L.G."/>
            <person name="Hibbett D."/>
            <person name="Henrissat B."/>
            <person name="Matheny P.B."/>
            <person name="Labbe J."/>
            <person name="Martin F.M."/>
        </authorList>
    </citation>
    <scope>NUCLEOTIDE SEQUENCE</scope>
    <source>
        <strain evidence="1">FP105234-sp</strain>
    </source>
</reference>
<evidence type="ECO:0000313" key="1">
    <source>
        <dbReference type="EMBL" id="KAI0052060.1"/>
    </source>
</evidence>
<evidence type="ECO:0000313" key="2">
    <source>
        <dbReference type="Proteomes" id="UP000814033"/>
    </source>
</evidence>
<sequence length="349" mass="37996">MASAAVSIPPLDKISLVGIWIETSLWGMNCITFLGVLYVLARRSASQTPTLMLGVTSTVLFLLCTTHISLSLRQLLEAFVYIPSPEPPLYSILYWADQTNKVAVGKTAIYDTTVFLQDIILIWRLYVVWGRNWKICIPPIIVELAHMGVAYTATVLISRPNADIYAHTLSKIGPVGWALDLAVNISVTAAIAGRLWWMGRKVQSISSRGQGGNRYMASMLTIVESGALFAAVTFVMLILYLKHSAVTLTGIDISTQLAVLTPLLIIVRVGLGLTHSLPKAYETYVANSSHGNGTYGQSSSYYSAATPAEGIHISIQRERLGDKFTEADSGEFALQDIKASEMLGKPITV</sequence>